<dbReference type="InterPro" id="IPR024747">
    <property type="entry name" value="Pyridox_Oxase-rel"/>
</dbReference>
<dbReference type="AlphaFoldDB" id="A0A3P5XK30"/>
<proteinExistence type="predicted"/>
<dbReference type="Pfam" id="PF12900">
    <property type="entry name" value="Pyridox_ox_2"/>
    <property type="match status" value="1"/>
</dbReference>
<dbReference type="Proteomes" id="UP000280861">
    <property type="component" value="Unassembled WGS sequence"/>
</dbReference>
<gene>
    <name evidence="1" type="ORF">PSET11_02871</name>
</gene>
<dbReference type="SUPFAM" id="SSF50475">
    <property type="entry name" value="FMN-binding split barrel"/>
    <property type="match status" value="1"/>
</dbReference>
<dbReference type="RefSeq" id="WP_124092953.1">
    <property type="nucleotide sequence ID" value="NZ_CBCRYA010000001.1"/>
</dbReference>
<dbReference type="EMBL" id="UXAU01000038">
    <property type="protein sequence ID" value="VDC31151.1"/>
    <property type="molecule type" value="Genomic_DNA"/>
</dbReference>
<dbReference type="Gene3D" id="2.30.110.10">
    <property type="entry name" value="Electron Transport, Fmn-binding Protein, Chain A"/>
    <property type="match status" value="1"/>
</dbReference>
<organism evidence="1 2">
    <name type="scientific">Arthrobacter ulcerisalmonis</name>
    <dbReference type="NCBI Taxonomy" id="2483813"/>
    <lineage>
        <taxon>Bacteria</taxon>
        <taxon>Bacillati</taxon>
        <taxon>Actinomycetota</taxon>
        <taxon>Actinomycetes</taxon>
        <taxon>Micrococcales</taxon>
        <taxon>Micrococcaceae</taxon>
        <taxon>Arthrobacter</taxon>
    </lineage>
</organism>
<accession>A0A3P5XK30</accession>
<reference evidence="1 2" key="1">
    <citation type="submission" date="2018-11" db="EMBL/GenBank/DDBJ databases">
        <authorList>
            <person name="Criscuolo A."/>
        </authorList>
    </citation>
    <scope>NUCLEOTIDE SEQUENCE [LARGE SCALE GENOMIC DNA]</scope>
    <source>
        <strain evidence="1">AT11b</strain>
    </source>
</reference>
<evidence type="ECO:0000313" key="2">
    <source>
        <dbReference type="Proteomes" id="UP000280861"/>
    </source>
</evidence>
<evidence type="ECO:0000313" key="1">
    <source>
        <dbReference type="EMBL" id="VDC31151.1"/>
    </source>
</evidence>
<sequence>MAKTSTDQDTTELSVHDCWKYLESTSTCRIALINGDVPEIFPVNYVPNFGTILFRTGPGTKYSALSERGVIALEADGFNRYGTIAWSVIIKGNPEFVTMPEEIQEAASTDLSPWQPGAKDILVRVTPLEISGRRFAPDPPSKWWLPLDPAASRGNVDPS</sequence>
<dbReference type="OrthoDB" id="7062584at2"/>
<keyword evidence="2" id="KW-1185">Reference proteome</keyword>
<dbReference type="InterPro" id="IPR012349">
    <property type="entry name" value="Split_barrel_FMN-bd"/>
</dbReference>
<name>A0A3P5XK30_9MICC</name>
<protein>
    <submittedName>
        <fullName evidence="1">Pyridoxamine 5'-phosphate oxidase</fullName>
    </submittedName>
</protein>